<sequence>TTRKDIDSIINHVVVESKPYQSGTEVDLGTIQISFWSRASAEAGKERTFYLDEFVENFRFDLNWSLETIALGGLVICIGSGSKLDFTLPLRRNDETLGILLRVAGGWYCDLNPDYADLHVEFIEADAKSLTIKAYLIVLHPRAWDNSINFTMDLTCKGEGIGQPETYRGEAIDEVTYQDRYIRKRKKTFILEYLEPGNTPARQAAFALLASLRYFPTVKENNGSSYQVIS</sequence>
<comment type="caution">
    <text evidence="1">The sequence shown here is derived from an EMBL/GenBank/DDBJ whole genome shotgun (WGS) entry which is preliminary data.</text>
</comment>
<evidence type="ECO:0000313" key="1">
    <source>
        <dbReference type="EMBL" id="GAJ08047.1"/>
    </source>
</evidence>
<proteinExistence type="predicted"/>
<gene>
    <name evidence="1" type="ORF">S12H4_54172</name>
</gene>
<feature type="non-terminal residue" evidence="1">
    <location>
        <position position="230"/>
    </location>
</feature>
<name>X1UWU5_9ZZZZ</name>
<reference evidence="1" key="1">
    <citation type="journal article" date="2014" name="Front. Microbiol.">
        <title>High frequency of phylogenetically diverse reductive dehalogenase-homologous genes in deep subseafloor sedimentary metagenomes.</title>
        <authorList>
            <person name="Kawai M."/>
            <person name="Futagami T."/>
            <person name="Toyoda A."/>
            <person name="Takaki Y."/>
            <person name="Nishi S."/>
            <person name="Hori S."/>
            <person name="Arai W."/>
            <person name="Tsubouchi T."/>
            <person name="Morono Y."/>
            <person name="Uchiyama I."/>
            <person name="Ito T."/>
            <person name="Fujiyama A."/>
            <person name="Inagaki F."/>
            <person name="Takami H."/>
        </authorList>
    </citation>
    <scope>NUCLEOTIDE SEQUENCE</scope>
    <source>
        <strain evidence="1">Expedition CK06-06</strain>
    </source>
</reference>
<feature type="non-terminal residue" evidence="1">
    <location>
        <position position="1"/>
    </location>
</feature>
<accession>X1UWU5</accession>
<protein>
    <submittedName>
        <fullName evidence="1">Uncharacterized protein</fullName>
    </submittedName>
</protein>
<organism evidence="1">
    <name type="scientific">marine sediment metagenome</name>
    <dbReference type="NCBI Taxonomy" id="412755"/>
    <lineage>
        <taxon>unclassified sequences</taxon>
        <taxon>metagenomes</taxon>
        <taxon>ecological metagenomes</taxon>
    </lineage>
</organism>
<dbReference type="EMBL" id="BARW01034592">
    <property type="protein sequence ID" value="GAJ08047.1"/>
    <property type="molecule type" value="Genomic_DNA"/>
</dbReference>
<dbReference type="AlphaFoldDB" id="X1UWU5"/>